<proteinExistence type="predicted"/>
<reference evidence="2 3" key="1">
    <citation type="submission" date="2020-03" db="EMBL/GenBank/DDBJ databases">
        <title>WGS of the type strain of Planosporangium spp.</title>
        <authorList>
            <person name="Thawai C."/>
        </authorList>
    </citation>
    <scope>NUCLEOTIDE SEQUENCE [LARGE SCALE GENOMIC DNA]</scope>
    <source>
        <strain evidence="2 3">TBRC 5610</strain>
    </source>
</reference>
<gene>
    <name evidence="2" type="ORF">HC031_21220</name>
</gene>
<accession>A0ABX0Y3T3</accession>
<dbReference type="RefSeq" id="WP_167927115.1">
    <property type="nucleotide sequence ID" value="NZ_JAATVY010000016.1"/>
</dbReference>
<dbReference type="Proteomes" id="UP000722989">
    <property type="component" value="Unassembled WGS sequence"/>
</dbReference>
<sequence>MPAPLPPLPPAFAVSDSDVRPGGRSMVDILVDDHHEISELCARLRESPADSPATGQLAEVLVATLSRHLSAEEQYLYPTVRAALPDGAHLVDQELDEDREMLHTLQQLRRMTPDDPEYVGVVDAVTRLARHHTQRASLEIFPRLRAVCDENELIRLGNRVEIAYEAAPTRPHPATPVTPPANKVVDPAVGVVDKILDAVAGRTTRPEDL</sequence>
<evidence type="ECO:0000313" key="2">
    <source>
        <dbReference type="EMBL" id="NJC72220.1"/>
    </source>
</evidence>
<keyword evidence="3" id="KW-1185">Reference proteome</keyword>
<comment type="caution">
    <text evidence="2">The sequence shown here is derived from an EMBL/GenBank/DDBJ whole genome shotgun (WGS) entry which is preliminary data.</text>
</comment>
<dbReference type="PANTHER" id="PTHR35585:SF1">
    <property type="entry name" value="HHE DOMAIN PROTEIN (AFU_ORTHOLOGUE AFUA_4G00730)"/>
    <property type="match status" value="1"/>
</dbReference>
<dbReference type="Gene3D" id="1.20.120.520">
    <property type="entry name" value="nmb1532 protein domain like"/>
    <property type="match status" value="1"/>
</dbReference>
<evidence type="ECO:0000259" key="1">
    <source>
        <dbReference type="Pfam" id="PF01814"/>
    </source>
</evidence>
<dbReference type="EMBL" id="JAATVY010000016">
    <property type="protein sequence ID" value="NJC72220.1"/>
    <property type="molecule type" value="Genomic_DNA"/>
</dbReference>
<name>A0ABX0Y3T3_9ACTN</name>
<dbReference type="PANTHER" id="PTHR35585">
    <property type="entry name" value="HHE DOMAIN PROTEIN (AFU_ORTHOLOGUE AFUA_4G00730)"/>
    <property type="match status" value="1"/>
</dbReference>
<dbReference type="InterPro" id="IPR012312">
    <property type="entry name" value="Hemerythrin-like"/>
</dbReference>
<feature type="domain" description="Hemerythrin-like" evidence="1">
    <location>
        <begin position="26"/>
        <end position="143"/>
    </location>
</feature>
<organism evidence="2 3">
    <name type="scientific">Planosporangium thailandense</name>
    <dbReference type="NCBI Taxonomy" id="765197"/>
    <lineage>
        <taxon>Bacteria</taxon>
        <taxon>Bacillati</taxon>
        <taxon>Actinomycetota</taxon>
        <taxon>Actinomycetes</taxon>
        <taxon>Micromonosporales</taxon>
        <taxon>Micromonosporaceae</taxon>
        <taxon>Planosporangium</taxon>
    </lineage>
</organism>
<protein>
    <submittedName>
        <fullName evidence="2">Hemerythrin domain-containing protein</fullName>
    </submittedName>
</protein>
<evidence type="ECO:0000313" key="3">
    <source>
        <dbReference type="Proteomes" id="UP000722989"/>
    </source>
</evidence>
<dbReference type="Pfam" id="PF01814">
    <property type="entry name" value="Hemerythrin"/>
    <property type="match status" value="1"/>
</dbReference>